<evidence type="ECO:0000256" key="1">
    <source>
        <dbReference type="ARBA" id="ARBA00002844"/>
    </source>
</evidence>
<comment type="function">
    <text evidence="1">Extremely potent competitive inhibitor of cAMP-dependent protein kinase activity, this protein interacts with the catalytic subunit of the enzyme after the cAMP-induced dissociation of its regulatory chains.</text>
</comment>
<evidence type="ECO:0000313" key="5">
    <source>
        <dbReference type="Proteomes" id="UP001108240"/>
    </source>
</evidence>
<protein>
    <submittedName>
        <fullName evidence="4">Uncharacterized protein</fullName>
    </submittedName>
</protein>
<accession>A0A8C1D6M4</accession>
<reference evidence="4" key="2">
    <citation type="submission" date="2025-09" db="UniProtKB">
        <authorList>
            <consortium name="Ensembl"/>
        </authorList>
    </citation>
    <scope>IDENTIFICATION</scope>
</reference>
<reference evidence="4" key="1">
    <citation type="submission" date="2025-08" db="UniProtKB">
        <authorList>
            <consortium name="Ensembl"/>
        </authorList>
    </citation>
    <scope>IDENTIFICATION</scope>
</reference>
<comment type="similarity">
    <text evidence="2">Belongs to the PKI family.</text>
</comment>
<organism evidence="4 5">
    <name type="scientific">Cyprinus carpio carpio</name>
    <dbReference type="NCBI Taxonomy" id="630221"/>
    <lineage>
        <taxon>Eukaryota</taxon>
        <taxon>Metazoa</taxon>
        <taxon>Chordata</taxon>
        <taxon>Craniata</taxon>
        <taxon>Vertebrata</taxon>
        <taxon>Euteleostomi</taxon>
        <taxon>Actinopterygii</taxon>
        <taxon>Neopterygii</taxon>
        <taxon>Teleostei</taxon>
        <taxon>Ostariophysi</taxon>
        <taxon>Cypriniformes</taxon>
        <taxon>Cyprinidae</taxon>
        <taxon>Cyprininae</taxon>
        <taxon>Cyprinus</taxon>
    </lineage>
</organism>
<dbReference type="GO" id="GO:0004862">
    <property type="term" value="F:cAMP-dependent protein kinase inhibitor activity"/>
    <property type="evidence" value="ECO:0007669"/>
    <property type="project" value="InterPro"/>
</dbReference>
<evidence type="ECO:0000256" key="3">
    <source>
        <dbReference type="ARBA" id="ARBA00023013"/>
    </source>
</evidence>
<dbReference type="Ensembl" id="ENSCCRT00000061567.2">
    <property type="protein sequence ID" value="ENSCCRP00000056786.2"/>
    <property type="gene ID" value="ENSCCRG00000030453.2"/>
</dbReference>
<keyword evidence="3" id="KW-0649">Protein kinase inhibitor</keyword>
<dbReference type="Pfam" id="PF02827">
    <property type="entry name" value="PKI"/>
    <property type="match status" value="1"/>
</dbReference>
<evidence type="ECO:0000313" key="4">
    <source>
        <dbReference type="Ensembl" id="ENSCCRP00000056786.2"/>
    </source>
</evidence>
<dbReference type="AlphaFoldDB" id="A0A8C1D6M4"/>
<evidence type="ECO:0000256" key="2">
    <source>
        <dbReference type="ARBA" id="ARBA00006393"/>
    </source>
</evidence>
<dbReference type="PANTHER" id="PTHR15416">
    <property type="entry name" value="CAMP-DEPENDENT PROTEIN KINASE INHIBITOR/PKI"/>
    <property type="match status" value="1"/>
</dbReference>
<dbReference type="Proteomes" id="UP001108240">
    <property type="component" value="Unplaced"/>
</dbReference>
<sequence length="107" mass="11747">MTDVEPVVSDFAATGRTGRRNALPDILGSTAGPGAADLPDKLAELSAKYGKINENNDWISLDISNRNGCIKLIKSDQLFYYLSVLEVMYRTKICITISTKLLCSNYV</sequence>
<dbReference type="GeneTree" id="ENSGT00960000186966"/>
<dbReference type="InterPro" id="IPR004171">
    <property type="entry name" value="cAMP_dep_PKI"/>
</dbReference>
<keyword evidence="5" id="KW-1185">Reference proteome</keyword>
<proteinExistence type="inferred from homology"/>
<name>A0A8C1D6M4_CYPCA</name>